<accession>A0A444V784</accession>
<dbReference type="PROSITE" id="PS50023">
    <property type="entry name" value="LIM_DOMAIN_2"/>
    <property type="match status" value="3"/>
</dbReference>
<keyword evidence="8" id="KW-0130">Cell adhesion</keyword>
<feature type="compositionally biased region" description="Pro residues" evidence="14">
    <location>
        <begin position="167"/>
        <end position="181"/>
    </location>
</feature>
<feature type="compositionally biased region" description="Low complexity" evidence="14">
    <location>
        <begin position="343"/>
        <end position="370"/>
    </location>
</feature>
<keyword evidence="11" id="KW-0206">Cytoskeleton</keyword>
<evidence type="ECO:0000256" key="6">
    <source>
        <dbReference type="ARBA" id="ARBA00022737"/>
    </source>
</evidence>
<feature type="compositionally biased region" description="Polar residues" evidence="14">
    <location>
        <begin position="55"/>
        <end position="67"/>
    </location>
</feature>
<feature type="compositionally biased region" description="Low complexity" evidence="14">
    <location>
        <begin position="77"/>
        <end position="86"/>
    </location>
</feature>
<feature type="region of interest" description="Disordered" evidence="14">
    <location>
        <begin position="1"/>
        <end position="483"/>
    </location>
</feature>
<evidence type="ECO:0000256" key="3">
    <source>
        <dbReference type="ARBA" id="ARBA00009611"/>
    </source>
</evidence>
<evidence type="ECO:0000256" key="8">
    <source>
        <dbReference type="ARBA" id="ARBA00022889"/>
    </source>
</evidence>
<dbReference type="GO" id="GO:0007179">
    <property type="term" value="P:transforming growth factor beta receptor signaling pathway"/>
    <property type="evidence" value="ECO:0007669"/>
    <property type="project" value="TreeGrafter"/>
</dbReference>
<dbReference type="FunFam" id="2.10.110.10:FF:000027">
    <property type="entry name" value="lipoma-preferred partner isoform X1"/>
    <property type="match status" value="1"/>
</dbReference>
<keyword evidence="17" id="KW-1185">Reference proteome</keyword>
<evidence type="ECO:0000313" key="16">
    <source>
        <dbReference type="EMBL" id="RXM96293.1"/>
    </source>
</evidence>
<keyword evidence="6" id="KW-0677">Repeat</keyword>
<feature type="compositionally biased region" description="Low complexity" evidence="14">
    <location>
        <begin position="472"/>
        <end position="483"/>
    </location>
</feature>
<keyword evidence="5 13" id="KW-0479">Metal-binding</keyword>
<dbReference type="SMART" id="SM00132">
    <property type="entry name" value="LIM"/>
    <property type="match status" value="3"/>
</dbReference>
<dbReference type="SUPFAM" id="SSF57716">
    <property type="entry name" value="Glucocorticoid receptor-like (DNA-binding domain)"/>
    <property type="match status" value="2"/>
</dbReference>
<feature type="compositionally biased region" description="Polar residues" evidence="14">
    <location>
        <begin position="1"/>
        <end position="26"/>
    </location>
</feature>
<evidence type="ECO:0000256" key="7">
    <source>
        <dbReference type="ARBA" id="ARBA00022833"/>
    </source>
</evidence>
<dbReference type="GO" id="GO:0007229">
    <property type="term" value="P:integrin-mediated signaling pathway"/>
    <property type="evidence" value="ECO:0007669"/>
    <property type="project" value="TreeGrafter"/>
</dbReference>
<feature type="compositionally biased region" description="Pro residues" evidence="14">
    <location>
        <begin position="98"/>
        <end position="115"/>
    </location>
</feature>
<sequence length="710" mass="75471">MSGSPSKATRMTSTVTINISTPSFYNPTKKFAPVAPPKPKFGMPAPSHSPLPPMDQSQASQPPASTVTPPPLNFVTSSSSTIPGSSRAMIGRVGDIPLPAPPPPVAEDFPPPPPSLVDCDLPSPPPCLDNTPPLFETAHTSFPAPPPPPPPFEEPFPAPPSAEETFPSPPPPPPPPPPPLPSNTGNQKSYQKQTSFDQQLDSLTSMLSEMEQSNPFKNTVFSAQDPPSSAATPGSVKEAPKPVKFSPKPAAPPPTAPKPVVGDPAASFDRPSPPPWAAQIKARQNQSKTTPPDTQATPPPPAANENPPFNSARAKFTKPPTVNQAPPPANFVQSAPAARFITPPAVNQAPPAPPTNSSLASSSPRASFSPQQTPPTKTDPSLSQARFATPPVVSQAPKAPPTYSGPTSQARFTTPPVVNQAPVAPQQTGGPKSSPTSGGHTSQPRFAPPSSSAGPRQAPPTLGKPAKNNGQVPSAGVSAPGSGAALTMKEVEELEKMTQRFMLEMDKPPVIETPITESCGSCSQPLSRSQPAVRAMDRLFHTECFICLGCNKQLQGLQFYEVEGRPQCEDCYTSTLDKCAVCKKTITDRMLRATGNAYHPACFTCVQCHCSLEGAPFITDDDNQPFCVDDYHRRFAPRCCSCQEPIMPETGKDETIRVVALERNFHLKCYRCEDCNCPLSIEADENGCYPLDKRILCLKCHTHRAKQAVA</sequence>
<evidence type="ECO:0000256" key="4">
    <source>
        <dbReference type="ARBA" id="ARBA00022490"/>
    </source>
</evidence>
<dbReference type="AlphaFoldDB" id="A0A444V784"/>
<dbReference type="Proteomes" id="UP000289886">
    <property type="component" value="Unassembled WGS sequence"/>
</dbReference>
<reference evidence="16 17" key="1">
    <citation type="submission" date="2019-01" db="EMBL/GenBank/DDBJ databases">
        <title>Draft Genome and Complete Hox-Cluster Characterization of the Sterlet Sturgeon (Acipenser ruthenus).</title>
        <authorList>
            <person name="Wei Q."/>
        </authorList>
    </citation>
    <scope>NUCLEOTIDE SEQUENCE [LARGE SCALE GENOMIC DNA]</scope>
    <source>
        <strain evidence="16">WHYD16114868_AA</strain>
        <tissue evidence="16">Blood</tissue>
    </source>
</reference>
<feature type="domain" description="LIM zinc-binding" evidence="15">
    <location>
        <begin position="577"/>
        <end position="637"/>
    </location>
</feature>
<dbReference type="PANTHER" id="PTHR24212">
    <property type="entry name" value="ZYXIN/TRIP6"/>
    <property type="match status" value="1"/>
</dbReference>
<feature type="compositionally biased region" description="Polar residues" evidence="14">
    <location>
        <begin position="183"/>
        <end position="232"/>
    </location>
</feature>
<comment type="caution">
    <text evidence="16">The sequence shown here is derived from an EMBL/GenBank/DDBJ whole genome shotgun (WGS) entry which is preliminary data.</text>
</comment>
<comment type="subcellular location">
    <subcellularLocation>
        <location evidence="2">Cell junction</location>
        <location evidence="2">Focal adhesion</location>
    </subcellularLocation>
    <subcellularLocation>
        <location evidence="1">Cytoplasm</location>
        <location evidence="1">Cytoskeleton</location>
    </subcellularLocation>
</comment>
<evidence type="ECO:0000256" key="14">
    <source>
        <dbReference type="SAM" id="MobiDB-lite"/>
    </source>
</evidence>
<evidence type="ECO:0000256" key="11">
    <source>
        <dbReference type="ARBA" id="ARBA00023212"/>
    </source>
</evidence>
<evidence type="ECO:0000256" key="9">
    <source>
        <dbReference type="ARBA" id="ARBA00022949"/>
    </source>
</evidence>
<name>A0A444V784_ACIRT</name>
<dbReference type="Gene3D" id="2.10.110.10">
    <property type="entry name" value="Cysteine Rich Protein"/>
    <property type="match status" value="3"/>
</dbReference>
<evidence type="ECO:0000256" key="5">
    <source>
        <dbReference type="ARBA" id="ARBA00022723"/>
    </source>
</evidence>
<organism evidence="16 17">
    <name type="scientific">Acipenser ruthenus</name>
    <name type="common">Sterlet sturgeon</name>
    <dbReference type="NCBI Taxonomy" id="7906"/>
    <lineage>
        <taxon>Eukaryota</taxon>
        <taxon>Metazoa</taxon>
        <taxon>Chordata</taxon>
        <taxon>Craniata</taxon>
        <taxon>Vertebrata</taxon>
        <taxon>Euteleostomi</taxon>
        <taxon>Actinopterygii</taxon>
        <taxon>Chondrostei</taxon>
        <taxon>Acipenseriformes</taxon>
        <taxon>Acipenseridae</taxon>
        <taxon>Acipenser</taxon>
    </lineage>
</organism>
<comment type="similarity">
    <text evidence="3">Belongs to the zyxin/ajuba family.</text>
</comment>
<proteinExistence type="inferred from homology"/>
<evidence type="ECO:0000256" key="1">
    <source>
        <dbReference type="ARBA" id="ARBA00004245"/>
    </source>
</evidence>
<dbReference type="GO" id="GO:0046872">
    <property type="term" value="F:metal ion binding"/>
    <property type="evidence" value="ECO:0007669"/>
    <property type="project" value="UniProtKB-KW"/>
</dbReference>
<evidence type="ECO:0000256" key="10">
    <source>
        <dbReference type="ARBA" id="ARBA00023038"/>
    </source>
</evidence>
<keyword evidence="4" id="KW-0963">Cytoplasm</keyword>
<keyword evidence="10 13" id="KW-0440">LIM domain</keyword>
<feature type="compositionally biased region" description="Pro residues" evidence="14">
    <location>
        <begin position="143"/>
        <end position="160"/>
    </location>
</feature>
<dbReference type="GO" id="GO:0001725">
    <property type="term" value="C:stress fiber"/>
    <property type="evidence" value="ECO:0007669"/>
    <property type="project" value="TreeGrafter"/>
</dbReference>
<dbReference type="InterPro" id="IPR001781">
    <property type="entry name" value="Znf_LIM"/>
</dbReference>
<evidence type="ECO:0000256" key="13">
    <source>
        <dbReference type="PROSITE-ProRule" id="PRU00125"/>
    </source>
</evidence>
<gene>
    <name evidence="16" type="ORF">EOD39_15862</name>
</gene>
<dbReference type="FunFam" id="2.10.110.10:FF:000057">
    <property type="entry name" value="Zyxin"/>
    <property type="match status" value="1"/>
</dbReference>
<dbReference type="Pfam" id="PF00412">
    <property type="entry name" value="LIM"/>
    <property type="match status" value="3"/>
</dbReference>
<keyword evidence="9" id="KW-0965">Cell junction</keyword>
<feature type="compositionally biased region" description="Low complexity" evidence="14">
    <location>
        <begin position="303"/>
        <end position="312"/>
    </location>
</feature>
<evidence type="ECO:0000256" key="2">
    <source>
        <dbReference type="ARBA" id="ARBA00004246"/>
    </source>
</evidence>
<evidence type="ECO:0000313" key="17">
    <source>
        <dbReference type="Proteomes" id="UP000289886"/>
    </source>
</evidence>
<dbReference type="GO" id="GO:0005925">
    <property type="term" value="C:focal adhesion"/>
    <property type="evidence" value="ECO:0007669"/>
    <property type="project" value="UniProtKB-SubCell"/>
</dbReference>
<feature type="domain" description="LIM zinc-binding" evidence="15">
    <location>
        <begin position="517"/>
        <end position="576"/>
    </location>
</feature>
<feature type="compositionally biased region" description="Polar residues" evidence="14">
    <location>
        <begin position="374"/>
        <end position="386"/>
    </location>
</feature>
<keyword evidence="7 13" id="KW-0862">Zinc</keyword>
<protein>
    <recommendedName>
        <fullName evidence="12">Zyxin</fullName>
    </recommendedName>
</protein>
<dbReference type="PRINTS" id="PR01217">
    <property type="entry name" value="PRICHEXTENSN"/>
</dbReference>
<feature type="domain" description="LIM zinc-binding" evidence="15">
    <location>
        <begin position="638"/>
        <end position="707"/>
    </location>
</feature>
<dbReference type="GO" id="GO:0007155">
    <property type="term" value="P:cell adhesion"/>
    <property type="evidence" value="ECO:0007669"/>
    <property type="project" value="UniProtKB-KW"/>
</dbReference>
<dbReference type="PANTHER" id="PTHR24212:SF1">
    <property type="entry name" value="ZYXIN"/>
    <property type="match status" value="1"/>
</dbReference>
<evidence type="ECO:0000259" key="15">
    <source>
        <dbReference type="PROSITE" id="PS50023"/>
    </source>
</evidence>
<dbReference type="EMBL" id="SCEB01001718">
    <property type="protein sequence ID" value="RXM96293.1"/>
    <property type="molecule type" value="Genomic_DNA"/>
</dbReference>
<dbReference type="GO" id="GO:0005737">
    <property type="term" value="C:cytoplasm"/>
    <property type="evidence" value="ECO:0007669"/>
    <property type="project" value="TreeGrafter"/>
</dbReference>
<feature type="compositionally biased region" description="Low complexity" evidence="14">
    <location>
        <begin position="413"/>
        <end position="442"/>
    </location>
</feature>
<evidence type="ECO:0000256" key="12">
    <source>
        <dbReference type="ARBA" id="ARBA00039396"/>
    </source>
</evidence>